<dbReference type="Proteomes" id="UP000755551">
    <property type="component" value="Unassembled WGS sequence"/>
</dbReference>
<dbReference type="RefSeq" id="WP_217333489.1">
    <property type="nucleotide sequence ID" value="NZ_JAHQZT010000001.1"/>
</dbReference>
<evidence type="ECO:0000313" key="5">
    <source>
        <dbReference type="Proteomes" id="UP000755551"/>
    </source>
</evidence>
<gene>
    <name evidence="4" type="ORF">KTN04_01800</name>
</gene>
<proteinExistence type="predicted"/>
<dbReference type="EMBL" id="JAHQZT010000001">
    <property type="protein sequence ID" value="MBV0932074.1"/>
    <property type="molecule type" value="Genomic_DNA"/>
</dbReference>
<keyword evidence="1" id="KW-0813">Transport</keyword>
<dbReference type="PANTHER" id="PTHR34596:SF2">
    <property type="entry name" value="CHITOPORIN"/>
    <property type="match status" value="1"/>
</dbReference>
<keyword evidence="5" id="KW-1185">Reference proteome</keyword>
<reference evidence="4 5" key="1">
    <citation type="submission" date="2021-06" db="EMBL/GenBank/DDBJ databases">
        <title>Bacterium isolated from marine sediment.</title>
        <authorList>
            <person name="Zhu K.-L."/>
            <person name="Du Z.-J."/>
            <person name="Liang Q.-Y."/>
        </authorList>
    </citation>
    <scope>NUCLEOTIDE SEQUENCE [LARGE SCALE GENOMIC DNA]</scope>
    <source>
        <strain evidence="4 5">A346</strain>
    </source>
</reference>
<evidence type="ECO:0000313" key="4">
    <source>
        <dbReference type="EMBL" id="MBV0932074.1"/>
    </source>
</evidence>
<evidence type="ECO:0000256" key="3">
    <source>
        <dbReference type="SAM" id="SignalP"/>
    </source>
</evidence>
<keyword evidence="2 3" id="KW-0732">Signal</keyword>
<evidence type="ECO:0000256" key="2">
    <source>
        <dbReference type="ARBA" id="ARBA00022729"/>
    </source>
</evidence>
<feature type="chain" id="PRO_5047291328" evidence="3">
    <location>
        <begin position="27"/>
        <end position="406"/>
    </location>
</feature>
<evidence type="ECO:0000256" key="1">
    <source>
        <dbReference type="ARBA" id="ARBA00022448"/>
    </source>
</evidence>
<sequence length="406" mass="44619">MKALYKTPLALAIAAGTLASAPAAFAADEPSLNINLRTLYFDRDFRDGTEDRYAASQAVHVNYVSPYYNGLIGFDASVYGALKLDGGKEDEFIGMLHNDDGNTDSYAKLGQAYLKLKLGENTELRAGRMVLNTALLWDDDSRSTPSSTQAVKLDTQLGGADLYAIYSDRAVNMADTTFNRYEAANGEDYELYIVGGSYGFANGLNVQLAHGVADEYLRQSYLNASFPVELSNGDSMLFDAHYYDGSDDGALYGSDYDSTLLNLAGRYTTGDLTMTLSYQKIGGDNGYDYSWDGFENDNHILMAWNSVQYSDFNNDDEQSLQVRADYNVAAVPGLSLMARHTEGWDIDAGTENDLEESETDLEAKYVFQAGSLEGLSLRARVAHYESEIGDDVDEFRLIANYGFSAL</sequence>
<organism evidence="4 5">
    <name type="scientific">Marinobacterium weihaiense</name>
    <dbReference type="NCBI Taxonomy" id="2851016"/>
    <lineage>
        <taxon>Bacteria</taxon>
        <taxon>Pseudomonadati</taxon>
        <taxon>Pseudomonadota</taxon>
        <taxon>Gammaproteobacteria</taxon>
        <taxon>Oceanospirillales</taxon>
        <taxon>Oceanospirillaceae</taxon>
        <taxon>Marinobacterium</taxon>
    </lineage>
</organism>
<feature type="signal peptide" evidence="3">
    <location>
        <begin position="1"/>
        <end position="26"/>
    </location>
</feature>
<dbReference type="Pfam" id="PF03573">
    <property type="entry name" value="OprD"/>
    <property type="match status" value="1"/>
</dbReference>
<comment type="caution">
    <text evidence="4">The sequence shown here is derived from an EMBL/GenBank/DDBJ whole genome shotgun (WGS) entry which is preliminary data.</text>
</comment>
<dbReference type="InterPro" id="IPR005318">
    <property type="entry name" value="OM_porin_bac"/>
</dbReference>
<dbReference type="PANTHER" id="PTHR34596">
    <property type="entry name" value="CHITOPORIN"/>
    <property type="match status" value="1"/>
</dbReference>
<name>A0ABS6M839_9GAMM</name>
<protein>
    <submittedName>
        <fullName evidence="4">OprD family porin</fullName>
    </submittedName>
</protein>
<accession>A0ABS6M839</accession>